<sequence length="344" mass="38894">MSTDNLALNIREKAMEAGFDHCGIVKIDALADYVSRLEERAAAFPRSKPFYDFLSKLGTPQAAHEWGKSVIVCAMRYGKYRIPNRADRHIGKLYLYGGYRQPAYSQEYAGMAGFEAFLAAEGIRFAKDVFGIAPARLCAAQANLGVIRNNNFLYTEHGSWVWLETWLIDRELEYRESPNTLPSCPPGCSKCIDACPTGALKAPFLTDMGTCIARLTYSPSGEAPEPLRESMGTWLYGCDECQNACPMNKGRWEEKEEYPRLEELSRHISLEKIAEMDEHAVSDILSPMFWIIGKEKLWMWKCNVIRAMVNGKDPGHHSTIRKLCDDGNENVRRTAEWACRQLGI</sequence>
<dbReference type="GO" id="GO:0052693">
    <property type="term" value="F:epoxyqueuosine reductase activity"/>
    <property type="evidence" value="ECO:0007669"/>
    <property type="project" value="TreeGrafter"/>
</dbReference>
<dbReference type="eggNOG" id="COG1600">
    <property type="taxonomic scope" value="Bacteria"/>
</dbReference>
<evidence type="ECO:0000313" key="3">
    <source>
        <dbReference type="EMBL" id="ABB31241.1"/>
    </source>
</evidence>
<evidence type="ECO:0000256" key="1">
    <source>
        <dbReference type="ARBA" id="ARBA00022485"/>
    </source>
</evidence>
<dbReference type="PANTHER" id="PTHR30002">
    <property type="entry name" value="EPOXYQUEUOSINE REDUCTASE"/>
    <property type="match status" value="1"/>
</dbReference>
<keyword evidence="1" id="KW-0411">Iron-sulfur</keyword>
<reference evidence="3 4" key="2">
    <citation type="journal article" date="2009" name="BMC Microbiol.">
        <title>The genome sequence of Geobacter metallireducens: features of metabolism, physiology and regulation common and dissimilar to Geobacter sulfurreducens.</title>
        <authorList>
            <person name="Aklujkar M."/>
            <person name="Krushkal J."/>
            <person name="DiBartolo G."/>
            <person name="Lapidus A."/>
            <person name="Land M.L."/>
            <person name="Lovley D.R."/>
        </authorList>
    </citation>
    <scope>NUCLEOTIDE SEQUENCE [LARGE SCALE GENOMIC DNA]</scope>
    <source>
        <strain evidence="4">ATCC 53774 / DSM 7210 / GS-15</strain>
    </source>
</reference>
<dbReference type="GO" id="GO:0051539">
    <property type="term" value="F:4 iron, 4 sulfur cluster binding"/>
    <property type="evidence" value="ECO:0007669"/>
    <property type="project" value="UniProtKB-KW"/>
</dbReference>
<dbReference type="GO" id="GO:0008616">
    <property type="term" value="P:tRNA queuosine(34) biosynthetic process"/>
    <property type="evidence" value="ECO:0007669"/>
    <property type="project" value="InterPro"/>
</dbReference>
<dbReference type="InterPro" id="IPR017896">
    <property type="entry name" value="4Fe4S_Fe-S-bd"/>
</dbReference>
<evidence type="ECO:0000259" key="2">
    <source>
        <dbReference type="PROSITE" id="PS51379"/>
    </source>
</evidence>
<dbReference type="AlphaFoldDB" id="Q39WY3"/>
<accession>Q39WY3</accession>
<dbReference type="SUPFAM" id="SSF46548">
    <property type="entry name" value="alpha-helical ferredoxin"/>
    <property type="match status" value="1"/>
</dbReference>
<dbReference type="EMBL" id="CP000148">
    <property type="protein sequence ID" value="ABB31241.1"/>
    <property type="molecule type" value="Genomic_DNA"/>
</dbReference>
<dbReference type="KEGG" id="gme:Gmet_0999"/>
<dbReference type="PANTHER" id="PTHR30002:SF4">
    <property type="entry name" value="EPOXYQUEUOSINE REDUCTASE"/>
    <property type="match status" value="1"/>
</dbReference>
<dbReference type="Proteomes" id="UP000007073">
    <property type="component" value="Chromosome"/>
</dbReference>
<dbReference type="HOGENOM" id="CLU_030790_1_0_7"/>
<dbReference type="STRING" id="269799.Gmet_0999"/>
<organism evidence="3 4">
    <name type="scientific">Geobacter metallireducens (strain ATCC 53774 / DSM 7210 / GS-15)</name>
    <dbReference type="NCBI Taxonomy" id="269799"/>
    <lineage>
        <taxon>Bacteria</taxon>
        <taxon>Pseudomonadati</taxon>
        <taxon>Thermodesulfobacteriota</taxon>
        <taxon>Desulfuromonadia</taxon>
        <taxon>Geobacterales</taxon>
        <taxon>Geobacteraceae</taxon>
        <taxon>Geobacter</taxon>
    </lineage>
</organism>
<keyword evidence="1" id="KW-0004">4Fe-4S</keyword>
<proteinExistence type="predicted"/>
<protein>
    <submittedName>
        <fullName evidence="3">Iron-sulfur cluster-binding protein</fullName>
    </submittedName>
</protein>
<keyword evidence="1" id="KW-0479">Metal-binding</keyword>
<evidence type="ECO:0000313" key="4">
    <source>
        <dbReference type="Proteomes" id="UP000007073"/>
    </source>
</evidence>
<gene>
    <name evidence="3" type="ordered locus">Gmet_0999</name>
</gene>
<keyword evidence="4" id="KW-1185">Reference proteome</keyword>
<reference evidence="3 4" key="1">
    <citation type="submission" date="2005-10" db="EMBL/GenBank/DDBJ databases">
        <title>Complete sequence of Geobacter metallireducens GS-15.</title>
        <authorList>
            <consortium name="US DOE Joint Genome Institute"/>
            <person name="Copeland A."/>
            <person name="Lucas S."/>
            <person name="Lapidus A."/>
            <person name="Barry K."/>
            <person name="Detter J.C."/>
            <person name="Glavina T."/>
            <person name="Hammon N."/>
            <person name="Israni S."/>
            <person name="Pitluck S."/>
            <person name="Di Bartolo G."/>
            <person name="Chain P."/>
            <person name="Schmutz J."/>
            <person name="Larimer F."/>
            <person name="Land M."/>
            <person name="Kyrpides N."/>
            <person name="Ivanova N."/>
            <person name="Richardson P."/>
        </authorList>
    </citation>
    <scope>NUCLEOTIDE SEQUENCE [LARGE SCALE GENOMIC DNA]</scope>
    <source>
        <strain evidence="4">ATCC 53774 / DSM 7210 / GS-15</strain>
    </source>
</reference>
<dbReference type="RefSeq" id="WP_004514692.1">
    <property type="nucleotide sequence ID" value="NC_007517.1"/>
</dbReference>
<feature type="domain" description="4Fe-4S ferredoxin-type" evidence="2">
    <location>
        <begin position="174"/>
        <end position="205"/>
    </location>
</feature>
<dbReference type="PROSITE" id="PS51379">
    <property type="entry name" value="4FE4S_FER_2"/>
    <property type="match status" value="1"/>
</dbReference>
<name>Q39WY3_GEOMG</name>
<dbReference type="Pfam" id="PF13484">
    <property type="entry name" value="Fer4_16"/>
    <property type="match status" value="1"/>
</dbReference>
<dbReference type="InterPro" id="IPR004453">
    <property type="entry name" value="QueG"/>
</dbReference>
<keyword evidence="1" id="KW-0408">Iron</keyword>